<dbReference type="PANTHER" id="PTHR30175:SF7">
    <property type="entry name" value="NEGATIVE REGULATOR OF SACY ACTIVITY"/>
    <property type="match status" value="1"/>
</dbReference>
<feature type="transmembrane region" description="Helical" evidence="8">
    <location>
        <begin position="83"/>
        <end position="107"/>
    </location>
</feature>
<dbReference type="PANTHER" id="PTHR30175">
    <property type="entry name" value="PHOSPHOTRANSFERASE SYSTEM TRANSPORT PROTEIN"/>
    <property type="match status" value="1"/>
</dbReference>
<accession>A0A4U7BFP4</accession>
<evidence type="ECO:0000256" key="4">
    <source>
        <dbReference type="ARBA" id="ARBA00022597"/>
    </source>
</evidence>
<keyword evidence="5 8" id="KW-0812">Transmembrane</keyword>
<dbReference type="Proteomes" id="UP000308838">
    <property type="component" value="Unassembled WGS sequence"/>
</dbReference>
<evidence type="ECO:0000313" key="10">
    <source>
        <dbReference type="EMBL" id="TKX30478.1"/>
    </source>
</evidence>
<comment type="subcellular location">
    <subcellularLocation>
        <location evidence="1">Cell membrane</location>
        <topology evidence="1">Multi-pass membrane protein</topology>
    </subcellularLocation>
</comment>
<dbReference type="InterPro" id="IPR003352">
    <property type="entry name" value="PTS_EIIC"/>
</dbReference>
<gene>
    <name evidence="10" type="ORF">CQA69_06260</name>
</gene>
<dbReference type="GO" id="GO:0090589">
    <property type="term" value="F:protein-phosphocysteine-trehalose phosphotransferase system transporter activity"/>
    <property type="evidence" value="ECO:0007669"/>
    <property type="project" value="TreeGrafter"/>
</dbReference>
<dbReference type="GO" id="GO:0005886">
    <property type="term" value="C:plasma membrane"/>
    <property type="evidence" value="ECO:0007669"/>
    <property type="project" value="UniProtKB-SubCell"/>
</dbReference>
<dbReference type="AlphaFoldDB" id="A0A4U7BFP4"/>
<evidence type="ECO:0000256" key="7">
    <source>
        <dbReference type="ARBA" id="ARBA00023136"/>
    </source>
</evidence>
<dbReference type="GO" id="GO:0015771">
    <property type="term" value="P:trehalose transport"/>
    <property type="evidence" value="ECO:0007669"/>
    <property type="project" value="TreeGrafter"/>
</dbReference>
<dbReference type="GO" id="GO:0008982">
    <property type="term" value="F:protein-N(PI)-phosphohistidine-sugar phosphotransferase activity"/>
    <property type="evidence" value="ECO:0007669"/>
    <property type="project" value="InterPro"/>
</dbReference>
<sequence>MQRDIYMLDVNGTTTSNNTQESSEPLENKKGFKRFIRIFADAFVPIMPAMIATGLFLGIKGALLNETLLSIFNLSPEQISPDFLIFISVLTETTFAFLPALICWSAFRVFGSSPVHRNNIRIII</sequence>
<dbReference type="GO" id="GO:0009401">
    <property type="term" value="P:phosphoenolpyruvate-dependent sugar phosphotransferase system"/>
    <property type="evidence" value="ECO:0007669"/>
    <property type="project" value="InterPro"/>
</dbReference>
<protein>
    <recommendedName>
        <fullName evidence="9">Phosphotransferase system EIIC domain-containing protein</fullName>
    </recommendedName>
</protein>
<feature type="domain" description="Phosphotransferase system EIIC" evidence="9">
    <location>
        <begin position="41"/>
        <end position="107"/>
    </location>
</feature>
<evidence type="ECO:0000259" key="9">
    <source>
        <dbReference type="Pfam" id="PF02378"/>
    </source>
</evidence>
<reference evidence="10 11" key="1">
    <citation type="submission" date="2018-05" db="EMBL/GenBank/DDBJ databases">
        <title>Novel Campyloabacter and Helicobacter Species and Strains.</title>
        <authorList>
            <person name="Mannion A.J."/>
            <person name="Shen Z."/>
            <person name="Fox J.G."/>
        </authorList>
    </citation>
    <scope>NUCLEOTIDE SEQUENCE [LARGE SCALE GENOMIC DNA]</scope>
    <source>
        <strain evidence="11">MIT17-664</strain>
    </source>
</reference>
<evidence type="ECO:0000313" key="11">
    <source>
        <dbReference type="Proteomes" id="UP000308838"/>
    </source>
</evidence>
<comment type="caution">
    <text evidence="10">The sequence shown here is derived from an EMBL/GenBank/DDBJ whole genome shotgun (WGS) entry which is preliminary data.</text>
</comment>
<keyword evidence="2" id="KW-0813">Transport</keyword>
<evidence type="ECO:0000256" key="2">
    <source>
        <dbReference type="ARBA" id="ARBA00022448"/>
    </source>
</evidence>
<organism evidence="10 11">
    <name type="scientific">Campylobacter estrildidarum</name>
    <dbReference type="NCBI Taxonomy" id="2510189"/>
    <lineage>
        <taxon>Bacteria</taxon>
        <taxon>Pseudomonadati</taxon>
        <taxon>Campylobacterota</taxon>
        <taxon>Epsilonproteobacteria</taxon>
        <taxon>Campylobacterales</taxon>
        <taxon>Campylobacteraceae</taxon>
        <taxon>Campylobacter</taxon>
    </lineage>
</organism>
<keyword evidence="11" id="KW-1185">Reference proteome</keyword>
<evidence type="ECO:0000256" key="3">
    <source>
        <dbReference type="ARBA" id="ARBA00022475"/>
    </source>
</evidence>
<proteinExistence type="predicted"/>
<keyword evidence="4" id="KW-0762">Sugar transport</keyword>
<dbReference type="EMBL" id="NXLZ01000010">
    <property type="protein sequence ID" value="TKX30478.1"/>
    <property type="molecule type" value="Genomic_DNA"/>
</dbReference>
<keyword evidence="6 8" id="KW-1133">Transmembrane helix</keyword>
<dbReference type="InterPro" id="IPR050558">
    <property type="entry name" value="PTS_Sugar-Specific_Components"/>
</dbReference>
<dbReference type="Pfam" id="PF02378">
    <property type="entry name" value="PTS_EIIC"/>
    <property type="match status" value="1"/>
</dbReference>
<keyword evidence="7 8" id="KW-0472">Membrane</keyword>
<evidence type="ECO:0000256" key="5">
    <source>
        <dbReference type="ARBA" id="ARBA00022692"/>
    </source>
</evidence>
<keyword evidence="3" id="KW-1003">Cell membrane</keyword>
<dbReference type="OrthoDB" id="92465at2"/>
<name>A0A4U7BFP4_9BACT</name>
<evidence type="ECO:0000256" key="1">
    <source>
        <dbReference type="ARBA" id="ARBA00004651"/>
    </source>
</evidence>
<feature type="transmembrane region" description="Helical" evidence="8">
    <location>
        <begin position="38"/>
        <end position="63"/>
    </location>
</feature>
<evidence type="ECO:0000256" key="6">
    <source>
        <dbReference type="ARBA" id="ARBA00022989"/>
    </source>
</evidence>
<evidence type="ECO:0000256" key="8">
    <source>
        <dbReference type="SAM" id="Phobius"/>
    </source>
</evidence>